<reference evidence="6" key="1">
    <citation type="journal article" date="2023" name="IMA Fungus">
        <title>Comparative genomic study of the Penicillium genus elucidates a diverse pangenome and 15 lateral gene transfer events.</title>
        <authorList>
            <person name="Petersen C."/>
            <person name="Sorensen T."/>
            <person name="Nielsen M.R."/>
            <person name="Sondergaard T.E."/>
            <person name="Sorensen J.L."/>
            <person name="Fitzpatrick D.A."/>
            <person name="Frisvad J.C."/>
            <person name="Nielsen K.L."/>
        </authorList>
    </citation>
    <scope>NUCLEOTIDE SEQUENCE</scope>
    <source>
        <strain evidence="6">IBT 17514</strain>
    </source>
</reference>
<dbReference type="GO" id="GO:0000981">
    <property type="term" value="F:DNA-binding transcription factor activity, RNA polymerase II-specific"/>
    <property type="evidence" value="ECO:0007669"/>
    <property type="project" value="TreeGrafter"/>
</dbReference>
<dbReference type="PANTHER" id="PTHR31845">
    <property type="entry name" value="FINGER DOMAIN PROTEIN, PUTATIVE-RELATED"/>
    <property type="match status" value="1"/>
</dbReference>
<dbReference type="GO" id="GO:0005634">
    <property type="term" value="C:nucleus"/>
    <property type="evidence" value="ECO:0007669"/>
    <property type="project" value="UniProtKB-SubCell"/>
</dbReference>
<dbReference type="AlphaFoldDB" id="A0AAD6HXL7"/>
<protein>
    <recommendedName>
        <fullName evidence="8">C6 zinc finger domain protein</fullName>
    </recommendedName>
</protein>
<evidence type="ECO:0008006" key="8">
    <source>
        <dbReference type="Google" id="ProtNLM"/>
    </source>
</evidence>
<keyword evidence="5" id="KW-0539">Nucleus</keyword>
<dbReference type="CDD" id="cd12148">
    <property type="entry name" value="fungal_TF_MHR"/>
    <property type="match status" value="1"/>
</dbReference>
<keyword evidence="3" id="KW-0238">DNA-binding</keyword>
<evidence type="ECO:0000256" key="2">
    <source>
        <dbReference type="ARBA" id="ARBA00023015"/>
    </source>
</evidence>
<dbReference type="PANTHER" id="PTHR31845:SF33">
    <property type="entry name" value="ZN(II)2CYS6 TRANSCRIPTION FACTOR (EUROFUNG)"/>
    <property type="match status" value="1"/>
</dbReference>
<comment type="subcellular location">
    <subcellularLocation>
        <location evidence="1">Nucleus</location>
    </subcellularLocation>
</comment>
<evidence type="ECO:0000313" key="6">
    <source>
        <dbReference type="EMBL" id="KAJ5741067.1"/>
    </source>
</evidence>
<dbReference type="EMBL" id="JAQJAN010000001">
    <property type="protein sequence ID" value="KAJ5741067.1"/>
    <property type="molecule type" value="Genomic_DNA"/>
</dbReference>
<keyword evidence="2" id="KW-0805">Transcription regulation</keyword>
<evidence type="ECO:0000256" key="5">
    <source>
        <dbReference type="ARBA" id="ARBA00023242"/>
    </source>
</evidence>
<accession>A0AAD6HXL7</accession>
<evidence type="ECO:0000256" key="3">
    <source>
        <dbReference type="ARBA" id="ARBA00023125"/>
    </source>
</evidence>
<dbReference type="Proteomes" id="UP001215712">
    <property type="component" value="Unassembled WGS sequence"/>
</dbReference>
<organism evidence="6 7">
    <name type="scientific">Penicillium malachiteum</name>
    <dbReference type="NCBI Taxonomy" id="1324776"/>
    <lineage>
        <taxon>Eukaryota</taxon>
        <taxon>Fungi</taxon>
        <taxon>Dikarya</taxon>
        <taxon>Ascomycota</taxon>
        <taxon>Pezizomycotina</taxon>
        <taxon>Eurotiomycetes</taxon>
        <taxon>Eurotiomycetidae</taxon>
        <taxon>Eurotiales</taxon>
        <taxon>Aspergillaceae</taxon>
        <taxon>Penicillium</taxon>
    </lineage>
</organism>
<evidence type="ECO:0000313" key="7">
    <source>
        <dbReference type="Proteomes" id="UP001215712"/>
    </source>
</evidence>
<comment type="caution">
    <text evidence="6">The sequence shown here is derived from an EMBL/GenBank/DDBJ whole genome shotgun (WGS) entry which is preliminary data.</text>
</comment>
<dbReference type="GO" id="GO:0000976">
    <property type="term" value="F:transcription cis-regulatory region binding"/>
    <property type="evidence" value="ECO:0007669"/>
    <property type="project" value="TreeGrafter"/>
</dbReference>
<reference evidence="6" key="2">
    <citation type="submission" date="2023-01" db="EMBL/GenBank/DDBJ databases">
        <authorList>
            <person name="Petersen C."/>
        </authorList>
    </citation>
    <scope>NUCLEOTIDE SEQUENCE</scope>
    <source>
        <strain evidence="6">IBT 17514</strain>
    </source>
</reference>
<sequence>MEDGPIPDFVELGDRFILAFDPAYDTLESIRSRSSFLFNAICAIGCAVKNEEGSRLPQRLNLELKKCLNVVFLRKTGDLNLEAVQALQVVSCYSTDRTILISFANRIAMDLGIPYAYEQLIKRLIQMGDQVSSPDANGLDIEYSLMRKTRTWFSLMILDQLSRLYQDKWRDFTFDGDARRCRTLLNHGFLTRQDLRLLSQVELLVLQAKLSKTFADAHERGQEMMNIARNCRLDLDIWYDDWARIMESSAFLSPETPSMLVGLQMQRSWTEVMCLCRAIRSTGIEDITAMPAEERELLEMAKKPLKEHQMTMCANVEHYLCWFRHAIDYVWAKCTFSFLLGLKIRRLLPDTDEDSLLLLSQGRDLLLKLQRIGTIGGGSNSKSYLHVFHTTIEKYWRSLGQQQIFNDSAASTSPDIWQVFDAQLDLDLFIPEQFVLEWDFPGLTLFESPSYWVDFLDEVINDS</sequence>
<dbReference type="InterPro" id="IPR051089">
    <property type="entry name" value="prtT"/>
</dbReference>
<keyword evidence="4" id="KW-0804">Transcription</keyword>
<proteinExistence type="predicted"/>
<gene>
    <name evidence="6" type="ORF">N7493_000939</name>
</gene>
<keyword evidence="7" id="KW-1185">Reference proteome</keyword>
<evidence type="ECO:0000256" key="1">
    <source>
        <dbReference type="ARBA" id="ARBA00004123"/>
    </source>
</evidence>
<evidence type="ECO:0000256" key="4">
    <source>
        <dbReference type="ARBA" id="ARBA00023163"/>
    </source>
</evidence>
<name>A0AAD6HXL7_9EURO</name>